<dbReference type="Gene3D" id="3.30.1330.40">
    <property type="entry name" value="RutC-like"/>
    <property type="match status" value="1"/>
</dbReference>
<dbReference type="SUPFAM" id="SSF55298">
    <property type="entry name" value="YjgF-like"/>
    <property type="match status" value="1"/>
</dbReference>
<dbReference type="PANTHER" id="PTHR43760">
    <property type="entry name" value="ENDORIBONUCLEASE-RELATED"/>
    <property type="match status" value="1"/>
</dbReference>
<dbReference type="InterPro" id="IPR035959">
    <property type="entry name" value="RutC-like_sf"/>
</dbReference>
<reference evidence="2 3" key="1">
    <citation type="submission" date="2024-05" db="EMBL/GenBank/DDBJ databases">
        <title>Roseateles sp. DJS-2-20 16S ribosomal RNA gene Genome sequencing and assembly.</title>
        <authorList>
            <person name="Woo H."/>
        </authorList>
    </citation>
    <scope>NUCLEOTIDE SEQUENCE [LARGE SCALE GENOMIC DNA]</scope>
    <source>
        <strain evidence="2 3">DJS-2-20</strain>
    </source>
</reference>
<dbReference type="Pfam" id="PF14588">
    <property type="entry name" value="YjgF_endoribonc"/>
    <property type="match status" value="1"/>
</dbReference>
<dbReference type="Proteomes" id="UP001495147">
    <property type="component" value="Unassembled WGS sequence"/>
</dbReference>
<evidence type="ECO:0000259" key="1">
    <source>
        <dbReference type="Pfam" id="PF14588"/>
    </source>
</evidence>
<evidence type="ECO:0000313" key="2">
    <source>
        <dbReference type="EMBL" id="MEO3689881.1"/>
    </source>
</evidence>
<protein>
    <submittedName>
        <fullName evidence="2">RidA family protein</fullName>
    </submittedName>
</protein>
<sequence>MTTRDKAFEKACKDHGLDPAAPLVVGGNYLPLAQDGKTVYLAGQIPKVGDKVIVTGKLGNPLTVPQGQIGARICVLRGLIALHQHLGSLDKIKSVLKLNVYIQCTTDFTLHSEVADGASDLLVSILGPAGAAPRLSVGCAQLPKNAAIELDFIVNTV</sequence>
<keyword evidence="3" id="KW-1185">Reference proteome</keyword>
<organism evidence="2 3">
    <name type="scientific">Roseateles paludis</name>
    <dbReference type="NCBI Taxonomy" id="3145238"/>
    <lineage>
        <taxon>Bacteria</taxon>
        <taxon>Pseudomonadati</taxon>
        <taxon>Pseudomonadota</taxon>
        <taxon>Betaproteobacteria</taxon>
        <taxon>Burkholderiales</taxon>
        <taxon>Sphaerotilaceae</taxon>
        <taxon>Roseateles</taxon>
    </lineage>
</organism>
<dbReference type="EMBL" id="JBDPZD010000001">
    <property type="protein sequence ID" value="MEO3689881.1"/>
    <property type="molecule type" value="Genomic_DNA"/>
</dbReference>
<dbReference type="PANTHER" id="PTHR43760:SF1">
    <property type="entry name" value="ENDORIBONUCLEASE L-PSP_CHORISMATE MUTASE-LIKE DOMAIN-CONTAINING PROTEIN"/>
    <property type="match status" value="1"/>
</dbReference>
<accession>A0ABV0FXY8</accession>
<name>A0ABV0FXY8_9BURK</name>
<evidence type="ECO:0000313" key="3">
    <source>
        <dbReference type="Proteomes" id="UP001495147"/>
    </source>
</evidence>
<dbReference type="InterPro" id="IPR013813">
    <property type="entry name" value="Endoribo_LPSP/chorism_mut-like"/>
</dbReference>
<proteinExistence type="predicted"/>
<dbReference type="CDD" id="cd02199">
    <property type="entry name" value="YjgF_YER057c_UK114_like_1"/>
    <property type="match status" value="1"/>
</dbReference>
<comment type="caution">
    <text evidence="2">The sequence shown here is derived from an EMBL/GenBank/DDBJ whole genome shotgun (WGS) entry which is preliminary data.</text>
</comment>
<gene>
    <name evidence="2" type="ORF">ABDJ85_00270</name>
</gene>
<feature type="domain" description="Endoribonuclease L-PSP/chorismate mutase-like" evidence="1">
    <location>
        <begin position="25"/>
        <end position="146"/>
    </location>
</feature>
<dbReference type="RefSeq" id="WP_347702722.1">
    <property type="nucleotide sequence ID" value="NZ_JBDPZD010000001.1"/>
</dbReference>